<evidence type="ECO:0000313" key="3">
    <source>
        <dbReference type="EMBL" id="MBO1531143.1"/>
    </source>
</evidence>
<dbReference type="SUPFAM" id="SSF53850">
    <property type="entry name" value="Periplasmic binding protein-like II"/>
    <property type="match status" value="1"/>
</dbReference>
<proteinExistence type="predicted"/>
<dbReference type="InterPro" id="IPR038404">
    <property type="entry name" value="TRAP_DctP_sf"/>
</dbReference>
<sequence>MKTKLSTSIALATTLTLSGLALSACSNNEQAASTDGGTDEVTTLRFSHFMTANDNINTEGFEPWARKIEEESNGRIKVEIYPSATLSKPGATYDAAAKGTVDIGMQVQGYTAGRFPLTQVVELPGISNTAEQQTCILYELYNSGAISSEYEDTHLLSLMGSGQGALHTVDKPIRTPADMKGLRIRQPSVVASHVIDTIGAAPVGMPASDTYTSLQRGVIDGLAFTWQPIQAFRLDELLNHHTNIPFYNSTFVVTMNKDKYNSLPDDLKKVIDDNSGLVMSNRIAKIFDDSNDAAMAAAREKGDTMIDIPDPLNDPDWKGPLLEGTQRYLDELAELGLDGEAVYEQAKAAAVGCKV</sequence>
<dbReference type="PANTHER" id="PTHR33376:SF15">
    <property type="entry name" value="BLL6794 PROTEIN"/>
    <property type="match status" value="1"/>
</dbReference>
<organism evidence="3 4">
    <name type="scientific">Psychrobacter coccoides</name>
    <dbReference type="NCBI Taxonomy" id="2818440"/>
    <lineage>
        <taxon>Bacteria</taxon>
        <taxon>Pseudomonadati</taxon>
        <taxon>Pseudomonadota</taxon>
        <taxon>Gammaproteobacteria</taxon>
        <taxon>Moraxellales</taxon>
        <taxon>Moraxellaceae</taxon>
        <taxon>Psychrobacter</taxon>
    </lineage>
</organism>
<dbReference type="InterPro" id="IPR018389">
    <property type="entry name" value="DctP_fam"/>
</dbReference>
<dbReference type="NCBIfam" id="NF037995">
    <property type="entry name" value="TRAP_S1"/>
    <property type="match status" value="1"/>
</dbReference>
<feature type="signal peptide" evidence="2">
    <location>
        <begin position="1"/>
        <end position="23"/>
    </location>
</feature>
<accession>A0ABS3NP57</accession>
<evidence type="ECO:0000256" key="1">
    <source>
        <dbReference type="ARBA" id="ARBA00022729"/>
    </source>
</evidence>
<dbReference type="EMBL" id="JAGBKM010000012">
    <property type="protein sequence ID" value="MBO1531143.1"/>
    <property type="molecule type" value="Genomic_DNA"/>
</dbReference>
<gene>
    <name evidence="3" type="ORF">J3492_07925</name>
</gene>
<dbReference type="CDD" id="cd13665">
    <property type="entry name" value="PBP2_TRAP_Dctp3_4"/>
    <property type="match status" value="1"/>
</dbReference>
<feature type="chain" id="PRO_5046267202" evidence="2">
    <location>
        <begin position="24"/>
        <end position="355"/>
    </location>
</feature>
<dbReference type="RefSeq" id="WP_207991265.1">
    <property type="nucleotide sequence ID" value="NZ_JAGBKM010000012.1"/>
</dbReference>
<comment type="caution">
    <text evidence="3">The sequence shown here is derived from an EMBL/GenBank/DDBJ whole genome shotgun (WGS) entry which is preliminary data.</text>
</comment>
<dbReference type="Pfam" id="PF03480">
    <property type="entry name" value="DctP"/>
    <property type="match status" value="1"/>
</dbReference>
<protein>
    <submittedName>
        <fullName evidence="3">TRAP transporter substrate-binding protein</fullName>
    </submittedName>
</protein>
<name>A0ABS3NP57_9GAMM</name>
<keyword evidence="4" id="KW-1185">Reference proteome</keyword>
<reference evidence="3 4" key="1">
    <citation type="submission" date="2021-03" db="EMBL/GenBank/DDBJ databases">
        <authorList>
            <person name="Shang D.-D."/>
            <person name="Du Z.-J."/>
            <person name="Chen G.-J."/>
        </authorList>
    </citation>
    <scope>NUCLEOTIDE SEQUENCE [LARGE SCALE GENOMIC DNA]</scope>
    <source>
        <strain evidence="3 4">F1192</strain>
    </source>
</reference>
<dbReference type="PROSITE" id="PS51257">
    <property type="entry name" value="PROKAR_LIPOPROTEIN"/>
    <property type="match status" value="1"/>
</dbReference>
<dbReference type="PANTHER" id="PTHR33376">
    <property type="match status" value="1"/>
</dbReference>
<dbReference type="Gene3D" id="3.40.190.170">
    <property type="entry name" value="Bacterial extracellular solute-binding protein, family 7"/>
    <property type="match status" value="1"/>
</dbReference>
<evidence type="ECO:0000256" key="2">
    <source>
        <dbReference type="SAM" id="SignalP"/>
    </source>
</evidence>
<evidence type="ECO:0000313" key="4">
    <source>
        <dbReference type="Proteomes" id="UP000664554"/>
    </source>
</evidence>
<keyword evidence="1 2" id="KW-0732">Signal</keyword>
<dbReference type="Proteomes" id="UP000664554">
    <property type="component" value="Unassembled WGS sequence"/>
</dbReference>